<evidence type="ECO:0000313" key="1">
    <source>
        <dbReference type="EMBL" id="RMC22314.1"/>
    </source>
</evidence>
<gene>
    <name evidence="1" type="ORF">DUI87_00626</name>
</gene>
<evidence type="ECO:0008006" key="3">
    <source>
        <dbReference type="Google" id="ProtNLM"/>
    </source>
</evidence>
<accession>A0A3M0LEA1</accession>
<comment type="caution">
    <text evidence="1">The sequence shown here is derived from an EMBL/GenBank/DDBJ whole genome shotgun (WGS) entry which is preliminary data.</text>
</comment>
<reference evidence="1 2" key="1">
    <citation type="submission" date="2018-07" db="EMBL/GenBank/DDBJ databases">
        <title>A high quality draft genome assembly of the barn swallow (H. rustica rustica).</title>
        <authorList>
            <person name="Formenti G."/>
            <person name="Chiara M."/>
            <person name="Poveda L."/>
            <person name="Francoijs K.-J."/>
            <person name="Bonisoli-Alquati A."/>
            <person name="Canova L."/>
            <person name="Gianfranceschi L."/>
            <person name="Horner D.S."/>
            <person name="Saino N."/>
        </authorList>
    </citation>
    <scope>NUCLEOTIDE SEQUENCE [LARGE SCALE GENOMIC DNA]</scope>
    <source>
        <strain evidence="1">Chelidonia</strain>
        <tissue evidence="1">Blood</tissue>
    </source>
</reference>
<dbReference type="EMBL" id="QRBI01000092">
    <property type="protein sequence ID" value="RMC22314.1"/>
    <property type="molecule type" value="Genomic_DNA"/>
</dbReference>
<dbReference type="Proteomes" id="UP000269221">
    <property type="component" value="Unassembled WGS sequence"/>
</dbReference>
<sequence length="172" mass="18626">MTSGVPVGSVLGPIRFRTSVSDMDSRIGALSASLAPTPSTNTLQGRDAIQRGLDRLERWGCANPMKFNQSKCKALCLGCGNPRHSYRLSGELIDSSLEEDLGVVADEKLNMTQQCALTALKGKGIWGCIQSSVGSRARERILPLCSALVRPHLGPCIQLWGPQCKKDMDRLE</sequence>
<evidence type="ECO:0000313" key="2">
    <source>
        <dbReference type="Proteomes" id="UP000269221"/>
    </source>
</evidence>
<dbReference type="PANTHER" id="PTHR33332">
    <property type="entry name" value="REVERSE TRANSCRIPTASE DOMAIN-CONTAINING PROTEIN"/>
    <property type="match status" value="1"/>
</dbReference>
<protein>
    <recommendedName>
        <fullName evidence="3">Reverse transcriptase domain-containing protein</fullName>
    </recommendedName>
</protein>
<dbReference type="OrthoDB" id="6152726at2759"/>
<dbReference type="AlphaFoldDB" id="A0A3M0LEA1"/>
<organism evidence="1 2">
    <name type="scientific">Hirundo rustica rustica</name>
    <dbReference type="NCBI Taxonomy" id="333673"/>
    <lineage>
        <taxon>Eukaryota</taxon>
        <taxon>Metazoa</taxon>
        <taxon>Chordata</taxon>
        <taxon>Craniata</taxon>
        <taxon>Vertebrata</taxon>
        <taxon>Euteleostomi</taxon>
        <taxon>Archelosauria</taxon>
        <taxon>Archosauria</taxon>
        <taxon>Dinosauria</taxon>
        <taxon>Saurischia</taxon>
        <taxon>Theropoda</taxon>
        <taxon>Coelurosauria</taxon>
        <taxon>Aves</taxon>
        <taxon>Neognathae</taxon>
        <taxon>Neoaves</taxon>
        <taxon>Telluraves</taxon>
        <taxon>Australaves</taxon>
        <taxon>Passeriformes</taxon>
        <taxon>Sylvioidea</taxon>
        <taxon>Hirundinidae</taxon>
        <taxon>Hirundo</taxon>
    </lineage>
</organism>
<proteinExistence type="predicted"/>
<name>A0A3M0LEA1_HIRRU</name>
<keyword evidence="2" id="KW-1185">Reference proteome</keyword>